<evidence type="ECO:0000256" key="1">
    <source>
        <dbReference type="SAM" id="MobiDB-lite"/>
    </source>
</evidence>
<feature type="compositionally biased region" description="Polar residues" evidence="1">
    <location>
        <begin position="7"/>
        <end position="16"/>
    </location>
</feature>
<sequence length="85" mass="9493">MQEKNSGRNPSESTSFGDPVSPYFFEKRRCAGFVSALARRPLGRRLDPGAERGAGRDSRVTRDRQEESKRPKPPAPKGPKRRPAV</sequence>
<dbReference type="HOGENOM" id="CLU_2513363_0_0_1"/>
<feature type="region of interest" description="Disordered" evidence="1">
    <location>
        <begin position="1"/>
        <end position="22"/>
    </location>
</feature>
<feature type="region of interest" description="Disordered" evidence="1">
    <location>
        <begin position="37"/>
        <end position="85"/>
    </location>
</feature>
<evidence type="ECO:0000313" key="3">
    <source>
        <dbReference type="Proteomes" id="UP000019376"/>
    </source>
</evidence>
<reference evidence="2 3" key="1">
    <citation type="journal article" date="2013" name="PLoS ONE">
        <title>Genomic and secretomic analyses reveal unique features of the lignocellulolytic enzyme system of Penicillium decumbens.</title>
        <authorList>
            <person name="Liu G."/>
            <person name="Zhang L."/>
            <person name="Wei X."/>
            <person name="Zou G."/>
            <person name="Qin Y."/>
            <person name="Ma L."/>
            <person name="Li J."/>
            <person name="Zheng H."/>
            <person name="Wang S."/>
            <person name="Wang C."/>
            <person name="Xun L."/>
            <person name="Zhao G.-P."/>
            <person name="Zhou Z."/>
            <person name="Qu Y."/>
        </authorList>
    </citation>
    <scope>NUCLEOTIDE SEQUENCE [LARGE SCALE GENOMIC DNA]</scope>
    <source>
        <strain evidence="3">114-2 / CGMCC 5302</strain>
    </source>
</reference>
<evidence type="ECO:0000313" key="2">
    <source>
        <dbReference type="EMBL" id="EPS29712.1"/>
    </source>
</evidence>
<gene>
    <name evidence="2" type="ORF">PDE_04662</name>
</gene>
<accession>S8B568</accession>
<protein>
    <submittedName>
        <fullName evidence="2">Uncharacterized protein</fullName>
    </submittedName>
</protein>
<organism evidence="2 3">
    <name type="scientific">Penicillium oxalicum (strain 114-2 / CGMCC 5302)</name>
    <name type="common">Penicillium decumbens</name>
    <dbReference type="NCBI Taxonomy" id="933388"/>
    <lineage>
        <taxon>Eukaryota</taxon>
        <taxon>Fungi</taxon>
        <taxon>Dikarya</taxon>
        <taxon>Ascomycota</taxon>
        <taxon>Pezizomycotina</taxon>
        <taxon>Eurotiomycetes</taxon>
        <taxon>Eurotiomycetidae</taxon>
        <taxon>Eurotiales</taxon>
        <taxon>Aspergillaceae</taxon>
        <taxon>Penicillium</taxon>
    </lineage>
</organism>
<dbReference type="AlphaFoldDB" id="S8B568"/>
<dbReference type="EMBL" id="KB644412">
    <property type="protein sequence ID" value="EPS29712.1"/>
    <property type="molecule type" value="Genomic_DNA"/>
</dbReference>
<feature type="compositionally biased region" description="Basic and acidic residues" evidence="1">
    <location>
        <begin position="44"/>
        <end position="70"/>
    </location>
</feature>
<dbReference type="Proteomes" id="UP000019376">
    <property type="component" value="Unassembled WGS sequence"/>
</dbReference>
<name>S8B568_PENO1</name>
<keyword evidence="3" id="KW-1185">Reference proteome</keyword>
<proteinExistence type="predicted"/>